<evidence type="ECO:0000313" key="9">
    <source>
        <dbReference type="Proteomes" id="UP000694570"/>
    </source>
</evidence>
<organism evidence="8 9">
    <name type="scientific">Sus scrofa</name>
    <name type="common">Pig</name>
    <dbReference type="NCBI Taxonomy" id="9823"/>
    <lineage>
        <taxon>Eukaryota</taxon>
        <taxon>Metazoa</taxon>
        <taxon>Chordata</taxon>
        <taxon>Craniata</taxon>
        <taxon>Vertebrata</taxon>
        <taxon>Euteleostomi</taxon>
        <taxon>Mammalia</taxon>
        <taxon>Eutheria</taxon>
        <taxon>Laurasiatheria</taxon>
        <taxon>Artiodactyla</taxon>
        <taxon>Suina</taxon>
        <taxon>Suidae</taxon>
        <taxon>Sus</taxon>
    </lineage>
</organism>
<accession>A0A8D0XLD5</accession>
<keyword evidence="6" id="KW-0325">Glycoprotein</keyword>
<evidence type="ECO:0000256" key="2">
    <source>
        <dbReference type="ARBA" id="ARBA00022475"/>
    </source>
</evidence>
<keyword evidence="3" id="KW-0732">Signal</keyword>
<dbReference type="Ensembl" id="ENSSSCT00030082232.1">
    <property type="protein sequence ID" value="ENSSSCP00030037754.1"/>
    <property type="gene ID" value="ENSSSCG00030058873.1"/>
</dbReference>
<evidence type="ECO:0000256" key="3">
    <source>
        <dbReference type="ARBA" id="ARBA00022729"/>
    </source>
</evidence>
<dbReference type="PANTHER" id="PTHR32286:SF9">
    <property type="entry name" value="LYMPHOCYTE ANTIGEN 6 COMPLEX LOCUS PROTEIN G6D"/>
    <property type="match status" value="1"/>
</dbReference>
<dbReference type="AlphaFoldDB" id="A0A8D0XLD5"/>
<evidence type="ECO:0000313" key="8">
    <source>
        <dbReference type="Ensembl" id="ENSSSCP00030037754.1"/>
    </source>
</evidence>
<keyword evidence="5" id="KW-1015">Disulfide bond</keyword>
<comment type="subcellular location">
    <subcellularLocation>
        <location evidence="1">Cell membrane</location>
    </subcellularLocation>
</comment>
<dbReference type="GO" id="GO:0005886">
    <property type="term" value="C:plasma membrane"/>
    <property type="evidence" value="ECO:0007669"/>
    <property type="project" value="UniProtKB-SubCell"/>
</dbReference>
<dbReference type="InterPro" id="IPR026524">
    <property type="entry name" value="LY6G6d/LY6G6f"/>
</dbReference>
<feature type="region of interest" description="Disordered" evidence="7">
    <location>
        <begin position="91"/>
        <end position="125"/>
    </location>
</feature>
<evidence type="ECO:0000256" key="7">
    <source>
        <dbReference type="SAM" id="MobiDB-lite"/>
    </source>
</evidence>
<reference evidence="8" key="1">
    <citation type="submission" date="2025-08" db="UniProtKB">
        <authorList>
            <consortium name="Ensembl"/>
        </authorList>
    </citation>
    <scope>IDENTIFICATION</scope>
</reference>
<dbReference type="Proteomes" id="UP000694570">
    <property type="component" value="Unplaced"/>
</dbReference>
<keyword evidence="4" id="KW-0472">Membrane</keyword>
<keyword evidence="2" id="KW-1003">Cell membrane</keyword>
<proteinExistence type="predicted"/>
<protein>
    <submittedName>
        <fullName evidence="8">Uncharacterized protein</fullName>
    </submittedName>
</protein>
<feature type="compositionally biased region" description="Gly residues" evidence="7">
    <location>
        <begin position="92"/>
        <end position="104"/>
    </location>
</feature>
<evidence type="ECO:0000256" key="1">
    <source>
        <dbReference type="ARBA" id="ARBA00004236"/>
    </source>
</evidence>
<dbReference type="PANTHER" id="PTHR32286">
    <property type="entry name" value="LYMPHOCYTE ANTIGEN 6 COMPLEX LOCUS PROTEIN G6F"/>
    <property type="match status" value="1"/>
</dbReference>
<sequence>GQQFLFLLPDRELPYAAGAALKYIYIALGEQVELFCPRPPSLLGAEFLSWHSDLAEATTTAPVPHVCVANSAPLDSSPDEMERRRMLRRGHGGSMAGAEKGGAGQSWEGAALKSKTKQNKRSMDFSNFNGSQRSCKSHLPPTLSALCCNVGLPRRLDGVQRILGPGSRKGHEKALWGPHASLMSICPSSHRTEPAAFNPRVFRCLLLRHSLSPSSLARIASPSPPPLASSARGELPYAMGMAKSVGHRCSSHLVSLCLWRRRRQGCPRRGGFGEDADAPQ</sequence>
<evidence type="ECO:0000256" key="6">
    <source>
        <dbReference type="ARBA" id="ARBA00023180"/>
    </source>
</evidence>
<evidence type="ECO:0000256" key="4">
    <source>
        <dbReference type="ARBA" id="ARBA00023136"/>
    </source>
</evidence>
<evidence type="ECO:0000256" key="5">
    <source>
        <dbReference type="ARBA" id="ARBA00023157"/>
    </source>
</evidence>
<name>A0A8D0XLD5_PIG</name>